<dbReference type="STRING" id="1097556.R4XE44"/>
<dbReference type="PANTHER" id="PTHR24006">
    <property type="entry name" value="UBIQUITIN CARBOXYL-TERMINAL HYDROLASE"/>
    <property type="match status" value="1"/>
</dbReference>
<keyword evidence="6 11" id="KW-0863">Zinc-finger</keyword>
<dbReference type="InterPro" id="IPR001607">
    <property type="entry name" value="Znf_UBP"/>
</dbReference>
<evidence type="ECO:0000256" key="6">
    <source>
        <dbReference type="ARBA" id="ARBA00022771"/>
    </source>
</evidence>
<feature type="compositionally biased region" description="Basic residues" evidence="12">
    <location>
        <begin position="288"/>
        <end position="297"/>
    </location>
</feature>
<dbReference type="eggNOG" id="KOG1873">
    <property type="taxonomic scope" value="Eukaryota"/>
</dbReference>
<evidence type="ECO:0000256" key="3">
    <source>
        <dbReference type="ARBA" id="ARBA00012759"/>
    </source>
</evidence>
<dbReference type="PANTHER" id="PTHR24006:SF888">
    <property type="entry name" value="UBIQUITIN CARBOXYL-TERMINAL HYDROLASE 30"/>
    <property type="match status" value="1"/>
</dbReference>
<dbReference type="GO" id="GO:0005829">
    <property type="term" value="C:cytosol"/>
    <property type="evidence" value="ECO:0007669"/>
    <property type="project" value="TreeGrafter"/>
</dbReference>
<keyword evidence="9" id="KW-0788">Thiol protease</keyword>
<dbReference type="PROSITE" id="PS50271">
    <property type="entry name" value="ZF_UBP"/>
    <property type="match status" value="1"/>
</dbReference>
<dbReference type="InterPro" id="IPR018200">
    <property type="entry name" value="USP_CS"/>
</dbReference>
<sequence length="770" mass="85467">MVEIPEIRIAGTEDETDSVVVADDVVRICPHLKKACRFRRIEPKIRDLKAQSSRICKSCAKETDRASTVPESAQLWLCLGCGGLYCGRYDKGHAGKHYEKLGDNDCMMWNIESFNCWCYLCDDSVRTAPNRNEALVQVEKYWLKHAEASAAPTFEVAATPAKDLTYKVITPGLQNLGNTCFFNSVIQLLASVEQLHEIVSPHPFRERSPLEIKSTSGLTMAFSKVLNEIYSSEREKIVIKPGALFGEVHSKFPQFTRGVQQDAQELLHYLLEGLKADETMDKPNGRPCMKRTRSRRRTTGEEEFEMTERVVEKKKQDAWVPANYIESIFEGRLASIVICSTCKSISTTYDQFEELSLSIVQEKAPVKERKGRFRSALTDIGRKSRNSLSLTRGPSSRRGSSTAPSIGKAESDHDTEGRSIKIPQVSPSQAAPISVSEAVSEEEAEDAAAVEKQLKAHTFSMSEAKNRLLSFATARKSSVTTLSPDEALSPSTTIGSATSSLPVSGIPPPSLERMSYIERLLQEPESVDLVGSIEDSLRDFTAVESLENENAFACEECAKLLYPQEIKSPTAQDPQDPQDGAASMEGVLAENNVGEQVTPVTSGESMQIDSPTGEATNVRAPRHIMRKAYKRFLVADFPNIMILHLKRFQQSGKSIYSSMRKNDAVVTFDEEVDMTPYMMPTAGTDQEGQVAPQVRYRCVGAIVHIGTINSGHYVAYFLSHKTVGTGASLTNEAGSKERRWVFASDAMTRPCSWTEVSKSRAYMIFYERIV</sequence>
<dbReference type="Proteomes" id="UP000013776">
    <property type="component" value="Unassembled WGS sequence"/>
</dbReference>
<feature type="domain" description="USP" evidence="13">
    <location>
        <begin position="171"/>
        <end position="769"/>
    </location>
</feature>
<dbReference type="SUPFAM" id="SSF54001">
    <property type="entry name" value="Cysteine proteinases"/>
    <property type="match status" value="1"/>
</dbReference>
<dbReference type="GO" id="GO:0005634">
    <property type="term" value="C:nucleus"/>
    <property type="evidence" value="ECO:0007669"/>
    <property type="project" value="TreeGrafter"/>
</dbReference>
<protein>
    <recommendedName>
        <fullName evidence="3">ubiquitinyl hydrolase 1</fullName>
        <ecNumber evidence="3">3.4.19.12</ecNumber>
    </recommendedName>
</protein>
<dbReference type="GO" id="GO:0006508">
    <property type="term" value="P:proteolysis"/>
    <property type="evidence" value="ECO:0007669"/>
    <property type="project" value="UniProtKB-KW"/>
</dbReference>
<dbReference type="AlphaFoldDB" id="R4XE44"/>
<dbReference type="GO" id="GO:0004843">
    <property type="term" value="F:cysteine-type deubiquitinase activity"/>
    <property type="evidence" value="ECO:0007669"/>
    <property type="project" value="UniProtKB-EC"/>
</dbReference>
<feature type="region of interest" description="Disordered" evidence="12">
    <location>
        <begin position="280"/>
        <end position="301"/>
    </location>
</feature>
<dbReference type="GO" id="GO:0008270">
    <property type="term" value="F:zinc ion binding"/>
    <property type="evidence" value="ECO:0007669"/>
    <property type="project" value="UniProtKB-KW"/>
</dbReference>
<evidence type="ECO:0000256" key="5">
    <source>
        <dbReference type="ARBA" id="ARBA00022723"/>
    </source>
</evidence>
<evidence type="ECO:0000256" key="7">
    <source>
        <dbReference type="ARBA" id="ARBA00022786"/>
    </source>
</evidence>
<comment type="catalytic activity">
    <reaction evidence="1">
        <text>Thiol-dependent hydrolysis of ester, thioester, amide, peptide and isopeptide bonds formed by the C-terminal Gly of ubiquitin (a 76-residue protein attached to proteins as an intracellular targeting signal).</text>
        <dbReference type="EC" id="3.4.19.12"/>
    </reaction>
</comment>
<feature type="region of interest" description="Disordered" evidence="12">
    <location>
        <begin position="483"/>
        <end position="506"/>
    </location>
</feature>
<evidence type="ECO:0000256" key="11">
    <source>
        <dbReference type="PROSITE-ProRule" id="PRU00502"/>
    </source>
</evidence>
<keyword evidence="7" id="KW-0833">Ubl conjugation pathway</keyword>
<evidence type="ECO:0000256" key="4">
    <source>
        <dbReference type="ARBA" id="ARBA00022670"/>
    </source>
</evidence>
<evidence type="ECO:0000313" key="15">
    <source>
        <dbReference type="EMBL" id="CCG83937.1"/>
    </source>
</evidence>
<evidence type="ECO:0000313" key="16">
    <source>
        <dbReference type="Proteomes" id="UP000013776"/>
    </source>
</evidence>
<dbReference type="Pfam" id="PF00443">
    <property type="entry name" value="UCH"/>
    <property type="match status" value="1"/>
</dbReference>
<reference evidence="15 16" key="1">
    <citation type="journal article" date="2013" name="MBio">
        <title>Genome sequencing of the plant pathogen Taphrina deformans, the causal agent of peach leaf curl.</title>
        <authorList>
            <person name="Cisse O.H."/>
            <person name="Almeida J.M.G.C.F."/>
            <person name="Fonseca A."/>
            <person name="Kumar A.A."/>
            <person name="Salojaervi J."/>
            <person name="Overmyer K."/>
            <person name="Hauser P.M."/>
            <person name="Pagni M."/>
        </authorList>
    </citation>
    <scope>NUCLEOTIDE SEQUENCE [LARGE SCALE GENOMIC DNA]</scope>
    <source>
        <strain evidence="16">PYCC 5710 / ATCC 11124 / CBS 356.35 / IMI 108563 / JCM 9778 / NBRC 8474</strain>
    </source>
</reference>
<accession>R4XE44</accession>
<dbReference type="InterPro" id="IPR028889">
    <property type="entry name" value="USP"/>
</dbReference>
<evidence type="ECO:0000256" key="10">
    <source>
        <dbReference type="ARBA" id="ARBA00022833"/>
    </source>
</evidence>
<keyword evidence="10" id="KW-0862">Zinc</keyword>
<organism evidence="15 16">
    <name type="scientific">Taphrina deformans (strain PYCC 5710 / ATCC 11124 / CBS 356.35 / IMI 108563 / JCM 9778 / NBRC 8474)</name>
    <name type="common">Peach leaf curl fungus</name>
    <name type="synonym">Lalaria deformans</name>
    <dbReference type="NCBI Taxonomy" id="1097556"/>
    <lineage>
        <taxon>Eukaryota</taxon>
        <taxon>Fungi</taxon>
        <taxon>Dikarya</taxon>
        <taxon>Ascomycota</taxon>
        <taxon>Taphrinomycotina</taxon>
        <taxon>Taphrinomycetes</taxon>
        <taxon>Taphrinales</taxon>
        <taxon>Taphrinaceae</taxon>
        <taxon>Taphrina</taxon>
    </lineage>
</organism>
<name>R4XE44_TAPDE</name>
<dbReference type="InterPro" id="IPR038765">
    <property type="entry name" value="Papain-like_cys_pep_sf"/>
</dbReference>
<dbReference type="OrthoDB" id="361536at2759"/>
<dbReference type="Gene3D" id="3.90.70.10">
    <property type="entry name" value="Cysteine proteinases"/>
    <property type="match status" value="1"/>
</dbReference>
<feature type="region of interest" description="Disordered" evidence="12">
    <location>
        <begin position="384"/>
        <end position="446"/>
    </location>
</feature>
<dbReference type="PROSITE" id="PS50235">
    <property type="entry name" value="USP_3"/>
    <property type="match status" value="1"/>
</dbReference>
<keyword evidence="4" id="KW-0645">Protease</keyword>
<dbReference type="InterPro" id="IPR013083">
    <property type="entry name" value="Znf_RING/FYVE/PHD"/>
</dbReference>
<proteinExistence type="inferred from homology"/>
<comment type="caution">
    <text evidence="15">The sequence shown here is derived from an EMBL/GenBank/DDBJ whole genome shotgun (WGS) entry which is preliminary data.</text>
</comment>
<feature type="domain" description="UBP-type" evidence="14">
    <location>
        <begin position="27"/>
        <end position="146"/>
    </location>
</feature>
<feature type="compositionally biased region" description="Basic and acidic residues" evidence="12">
    <location>
        <begin position="409"/>
        <end position="419"/>
    </location>
</feature>
<dbReference type="InterPro" id="IPR001394">
    <property type="entry name" value="Peptidase_C19_UCH"/>
</dbReference>
<keyword evidence="8" id="KW-0378">Hydrolase</keyword>
<evidence type="ECO:0000259" key="13">
    <source>
        <dbReference type="PROSITE" id="PS50235"/>
    </source>
</evidence>
<dbReference type="SUPFAM" id="SSF57850">
    <property type="entry name" value="RING/U-box"/>
    <property type="match status" value="1"/>
</dbReference>
<evidence type="ECO:0000256" key="9">
    <source>
        <dbReference type="ARBA" id="ARBA00022807"/>
    </source>
</evidence>
<dbReference type="InterPro" id="IPR050164">
    <property type="entry name" value="Peptidase_C19"/>
</dbReference>
<evidence type="ECO:0000256" key="8">
    <source>
        <dbReference type="ARBA" id="ARBA00022801"/>
    </source>
</evidence>
<evidence type="ECO:0000259" key="14">
    <source>
        <dbReference type="PROSITE" id="PS50271"/>
    </source>
</evidence>
<dbReference type="GO" id="GO:0016579">
    <property type="term" value="P:protein deubiquitination"/>
    <property type="evidence" value="ECO:0007669"/>
    <property type="project" value="InterPro"/>
</dbReference>
<dbReference type="EMBL" id="CAHR02000189">
    <property type="protein sequence ID" value="CCG83937.1"/>
    <property type="molecule type" value="Genomic_DNA"/>
</dbReference>
<feature type="compositionally biased region" description="Polar residues" evidence="12">
    <location>
        <begin position="483"/>
        <end position="502"/>
    </location>
</feature>
<evidence type="ECO:0000256" key="1">
    <source>
        <dbReference type="ARBA" id="ARBA00000707"/>
    </source>
</evidence>
<feature type="compositionally biased region" description="Low complexity" evidence="12">
    <location>
        <begin position="387"/>
        <end position="405"/>
    </location>
</feature>
<dbReference type="VEuPathDB" id="FungiDB:TAPDE_004277"/>
<evidence type="ECO:0000256" key="12">
    <source>
        <dbReference type="SAM" id="MobiDB-lite"/>
    </source>
</evidence>
<comment type="similarity">
    <text evidence="2">Belongs to the peptidase C19 family.</text>
</comment>
<evidence type="ECO:0000256" key="2">
    <source>
        <dbReference type="ARBA" id="ARBA00009085"/>
    </source>
</evidence>
<dbReference type="PROSITE" id="PS00972">
    <property type="entry name" value="USP_1"/>
    <property type="match status" value="1"/>
</dbReference>
<keyword evidence="16" id="KW-1185">Reference proteome</keyword>
<dbReference type="EC" id="3.4.19.12" evidence="3"/>
<dbReference type="Gene3D" id="3.30.40.10">
    <property type="entry name" value="Zinc/RING finger domain, C3HC4 (zinc finger)"/>
    <property type="match status" value="1"/>
</dbReference>
<dbReference type="Pfam" id="PF02148">
    <property type="entry name" value="zf-UBP"/>
    <property type="match status" value="1"/>
</dbReference>
<gene>
    <name evidence="15" type="ORF">TAPDE_004277</name>
</gene>
<keyword evidence="5" id="KW-0479">Metal-binding</keyword>